<name>A0A1P8Q1D1_9LACO</name>
<dbReference type="SUPFAM" id="SSF53067">
    <property type="entry name" value="Actin-like ATPase domain"/>
    <property type="match status" value="1"/>
</dbReference>
<dbReference type="STRING" id="1847728.BTM29_03245"/>
<dbReference type="PANTHER" id="PTHR18964:SF165">
    <property type="entry name" value="BETA-GLUCOSIDE KINASE"/>
    <property type="match status" value="1"/>
</dbReference>
<reference evidence="3" key="1">
    <citation type="submission" date="2016-12" db="EMBL/GenBank/DDBJ databases">
        <authorList>
            <person name="Jung M.Y."/>
            <person name="Lee S.H."/>
        </authorList>
    </citation>
    <scope>NUCLEOTIDE SEQUENCE [LARGE SCALE GENOMIC DNA]</scope>
    <source>
        <strain evidence="3">WiKim39</strain>
    </source>
</reference>
<keyword evidence="2" id="KW-0808">Transferase</keyword>
<keyword evidence="2" id="KW-0418">Kinase</keyword>
<dbReference type="RefSeq" id="WP_076614135.1">
    <property type="nucleotide sequence ID" value="NZ_CP019323.1"/>
</dbReference>
<evidence type="ECO:0000313" key="3">
    <source>
        <dbReference type="Proteomes" id="UP000187499"/>
    </source>
</evidence>
<sequence length="289" mass="31424">MKIVSNKLFLAFDIGGTTIKYGIVDNELNVVDFGSTETKHNINGYILTELQEITKDVQKKHELSGIGVSTAGIVKDGKILYAGPTIPGYQGTDIQGTLEAQTGLSVFVVNDVDAALLGENLAGISQNSDSTYCVALGTGIGGAYLNNDQLLSGSHAYANSIGYTLYDDKTKTNYEQRASTLTLQHNLEKYDTGVIDAFEFAKLDKQPYLRIINDWAEEVSKGLVNIVLLYDPEVLVIGGAVSKQGDYLLKLLHDHMSKMIPEGLFKTELKIAKLTDKAQIYGAVSKFIS</sequence>
<dbReference type="PANTHER" id="PTHR18964">
    <property type="entry name" value="ROK (REPRESSOR, ORF, KINASE) FAMILY"/>
    <property type="match status" value="1"/>
</dbReference>
<comment type="similarity">
    <text evidence="1">Belongs to the ROK (NagC/XylR) family.</text>
</comment>
<keyword evidence="3" id="KW-1185">Reference proteome</keyword>
<evidence type="ECO:0000256" key="1">
    <source>
        <dbReference type="ARBA" id="ARBA00006479"/>
    </source>
</evidence>
<gene>
    <name evidence="2" type="ORF">BTM29_03245</name>
</gene>
<dbReference type="EMBL" id="CP019323">
    <property type="protein sequence ID" value="APX71631.1"/>
    <property type="molecule type" value="Genomic_DNA"/>
</dbReference>
<dbReference type="AlphaFoldDB" id="A0A1P8Q1D1"/>
<dbReference type="Proteomes" id="UP000187499">
    <property type="component" value="Chromosome"/>
</dbReference>
<dbReference type="InterPro" id="IPR043129">
    <property type="entry name" value="ATPase_NBD"/>
</dbReference>
<dbReference type="KEGG" id="lalw:BTM29_03245"/>
<accession>A0A1P8Q1D1</accession>
<dbReference type="Gene3D" id="3.30.420.40">
    <property type="match status" value="2"/>
</dbReference>
<protein>
    <submittedName>
        <fullName evidence="2">Glucokinase</fullName>
    </submittedName>
</protein>
<proteinExistence type="inferred from homology"/>
<organism evidence="2 3">
    <name type="scientific">Companilactobacillus allii</name>
    <dbReference type="NCBI Taxonomy" id="1847728"/>
    <lineage>
        <taxon>Bacteria</taxon>
        <taxon>Bacillati</taxon>
        <taxon>Bacillota</taxon>
        <taxon>Bacilli</taxon>
        <taxon>Lactobacillales</taxon>
        <taxon>Lactobacillaceae</taxon>
        <taxon>Companilactobacillus</taxon>
    </lineage>
</organism>
<evidence type="ECO:0000313" key="2">
    <source>
        <dbReference type="EMBL" id="APX71631.1"/>
    </source>
</evidence>
<dbReference type="Pfam" id="PF00480">
    <property type="entry name" value="ROK"/>
    <property type="match status" value="1"/>
</dbReference>
<dbReference type="InterPro" id="IPR000600">
    <property type="entry name" value="ROK"/>
</dbReference>
<dbReference type="GO" id="GO:0016301">
    <property type="term" value="F:kinase activity"/>
    <property type="evidence" value="ECO:0007669"/>
    <property type="project" value="UniProtKB-KW"/>
</dbReference>
<dbReference type="OrthoDB" id="9795247at2"/>